<keyword evidence="1" id="KW-0812">Transmembrane</keyword>
<dbReference type="AlphaFoldDB" id="A0A0B7GVZ4"/>
<protein>
    <submittedName>
        <fullName evidence="2">Uncharacterized protein</fullName>
    </submittedName>
</protein>
<keyword evidence="1" id="KW-1133">Transmembrane helix</keyword>
<keyword evidence="1" id="KW-0472">Membrane</keyword>
<reference evidence="3" key="1">
    <citation type="submission" date="2015-01" db="EMBL/GenBank/DDBJ databases">
        <authorList>
            <person name="Manzoor Shahid"/>
            <person name="Zubair Saima"/>
        </authorList>
    </citation>
    <scope>NUCLEOTIDE SEQUENCE [LARGE SCALE GENOMIC DNA]</scope>
    <source>
        <strain evidence="3">V1</strain>
    </source>
</reference>
<dbReference type="EMBL" id="CDNC01000003">
    <property type="protein sequence ID" value="CEM60831.1"/>
    <property type="molecule type" value="Genomic_DNA"/>
</dbReference>
<keyword evidence="3" id="KW-1185">Reference proteome</keyword>
<dbReference type="Proteomes" id="UP000042527">
    <property type="component" value="Unassembled WGS sequence"/>
</dbReference>
<evidence type="ECO:0000313" key="2">
    <source>
        <dbReference type="EMBL" id="CEM60831.1"/>
    </source>
</evidence>
<evidence type="ECO:0000256" key="1">
    <source>
        <dbReference type="SAM" id="Phobius"/>
    </source>
</evidence>
<proteinExistence type="predicted"/>
<name>A0A0B7GVZ4_TREPH</name>
<gene>
    <name evidence="2" type="ORF">TPHV1_110057</name>
</gene>
<sequence>MAVVPNRIEFENYLICIIGVFKLIGLVLPWMAKPNRRVELSFL</sequence>
<organism evidence="2 3">
    <name type="scientific">Treponema phagedenis</name>
    <dbReference type="NCBI Taxonomy" id="162"/>
    <lineage>
        <taxon>Bacteria</taxon>
        <taxon>Pseudomonadati</taxon>
        <taxon>Spirochaetota</taxon>
        <taxon>Spirochaetia</taxon>
        <taxon>Spirochaetales</taxon>
        <taxon>Treponemataceae</taxon>
        <taxon>Treponema</taxon>
    </lineage>
</organism>
<accession>A0A0B7GVZ4</accession>
<evidence type="ECO:0000313" key="3">
    <source>
        <dbReference type="Proteomes" id="UP000042527"/>
    </source>
</evidence>
<feature type="transmembrane region" description="Helical" evidence="1">
    <location>
        <begin position="12"/>
        <end position="32"/>
    </location>
</feature>